<dbReference type="EMBL" id="CP036339">
    <property type="protein sequence ID" value="QDT74571.1"/>
    <property type="molecule type" value="Genomic_DNA"/>
</dbReference>
<evidence type="ECO:0000313" key="1">
    <source>
        <dbReference type="EMBL" id="QDT74571.1"/>
    </source>
</evidence>
<sequence>MSATPWRPFASRRALGAWRFGDGRHSIKEASHASVRVCRHNDCGWAAGGGGTVVTDGISMMNNPSPIQPLRFPLYWPEPSRLELILRCIPIFGWIAAGVLERARLDPIADKLFLQFEARIEQSPEYWSDKLRKRISRALIDSCVKACCWPHSHFIPQDSFGVMIKSRTGNGCEWDAQFRIEKALGIVLTGKEWQKIADLTLDEVVDVLAMRSEAGGLRG</sequence>
<reference evidence="1 2" key="1">
    <citation type="submission" date="2019-02" db="EMBL/GenBank/DDBJ databases">
        <title>Deep-cultivation of Planctomycetes and their phenomic and genomic characterization uncovers novel biology.</title>
        <authorList>
            <person name="Wiegand S."/>
            <person name="Jogler M."/>
            <person name="Boedeker C."/>
            <person name="Pinto D."/>
            <person name="Vollmers J."/>
            <person name="Rivas-Marin E."/>
            <person name="Kohn T."/>
            <person name="Peeters S.H."/>
            <person name="Heuer A."/>
            <person name="Rast P."/>
            <person name="Oberbeckmann S."/>
            <person name="Bunk B."/>
            <person name="Jeske O."/>
            <person name="Meyerdierks A."/>
            <person name="Storesund J.E."/>
            <person name="Kallscheuer N."/>
            <person name="Luecker S."/>
            <person name="Lage O.M."/>
            <person name="Pohl T."/>
            <person name="Merkel B.J."/>
            <person name="Hornburger P."/>
            <person name="Mueller R.-W."/>
            <person name="Bruemmer F."/>
            <person name="Labrenz M."/>
            <person name="Spormann A.M."/>
            <person name="Op den Camp H."/>
            <person name="Overmann J."/>
            <person name="Amann R."/>
            <person name="Jetten M.S.M."/>
            <person name="Mascher T."/>
            <person name="Medema M.H."/>
            <person name="Devos D.P."/>
            <person name="Kaster A.-K."/>
            <person name="Ovreas L."/>
            <person name="Rohde M."/>
            <person name="Galperin M.Y."/>
            <person name="Jogler C."/>
        </authorList>
    </citation>
    <scope>NUCLEOTIDE SEQUENCE [LARGE SCALE GENOMIC DNA]</scope>
    <source>
        <strain evidence="1 2">I41</strain>
    </source>
</reference>
<dbReference type="AlphaFoldDB" id="A0A517U1R6"/>
<dbReference type="Proteomes" id="UP000317909">
    <property type="component" value="Chromosome"/>
</dbReference>
<accession>A0A517U1R6</accession>
<dbReference type="KEGG" id="llh:I41_37680"/>
<protein>
    <submittedName>
        <fullName evidence="1">Uncharacterized protein</fullName>
    </submittedName>
</protein>
<keyword evidence="2" id="KW-1185">Reference proteome</keyword>
<name>A0A517U1R6_9BACT</name>
<evidence type="ECO:0000313" key="2">
    <source>
        <dbReference type="Proteomes" id="UP000317909"/>
    </source>
</evidence>
<organism evidence="1 2">
    <name type="scientific">Lacipirellula limnantheis</name>
    <dbReference type="NCBI Taxonomy" id="2528024"/>
    <lineage>
        <taxon>Bacteria</taxon>
        <taxon>Pseudomonadati</taxon>
        <taxon>Planctomycetota</taxon>
        <taxon>Planctomycetia</taxon>
        <taxon>Pirellulales</taxon>
        <taxon>Lacipirellulaceae</taxon>
        <taxon>Lacipirellula</taxon>
    </lineage>
</organism>
<gene>
    <name evidence="1" type="ORF">I41_37680</name>
</gene>
<proteinExistence type="predicted"/>